<dbReference type="PANTHER" id="PTHR31616:SF10">
    <property type="entry name" value="TREHALASE"/>
    <property type="match status" value="1"/>
</dbReference>
<dbReference type="PANTHER" id="PTHR31616">
    <property type="entry name" value="TREHALASE"/>
    <property type="match status" value="1"/>
</dbReference>
<evidence type="ECO:0000259" key="2">
    <source>
        <dbReference type="Pfam" id="PF19291"/>
    </source>
</evidence>
<dbReference type="InterPro" id="IPR012341">
    <property type="entry name" value="6hp_glycosidase-like_sf"/>
</dbReference>
<accession>A0A1H7H8G9</accession>
<dbReference type="Proteomes" id="UP000183015">
    <property type="component" value="Unassembled WGS sequence"/>
</dbReference>
<sequence length="590" mass="65127">MTNPRPAAGTEQFPLHVLREYALCADGERGILVGPRGDIVWMCAPRWDSPAVFSALIGGGGVFAVTPADTPFVWGGFYEDGTLIWHSRWVTTRQIIECREALALPADPHTARILRRIQAVDGDTEVQVVLDPQADFGRHPVSDLRREGDAWTARCGHLHLRWTGLPDAIERPEGGVRARVAVSAGRHRDLVLEIGDQPLRRKPLDAESQWRETADAWREAVPAITGTVADRDARHAYTVLQGLTSRSGGMVAGATMSLPERAEAGRNYDYRYAWIRDQSYCGQAVAALGPHPLLDDALRFVTTRVLADGPDLKPAYTVAGGPVPDEQPLDLKGYPGGTDKVGNWVTHQFQLDALGETLTLFAAAARHDLLNRDHWRAVETAVAAIRERGHEPDAGIWELDNRRWAHSRLTCVAGLHAIAAHAPAAQRTQWRQLAQHILADTARDCLHPTGRWQRAPDDQRVDSALLIPAIRGAVPAHDPRTRATLVAVMTELSEEGYVYRFRQNAQPLEETEGAFLLCGFVAALALHQQGRTLEANRCFERNRAACGTPGLFAEEYDVTQRQLRGNLPQAFVHALLLESAHRLATPWPEP</sequence>
<name>A0A1H7H8G9_STRJI</name>
<evidence type="ECO:0000313" key="4">
    <source>
        <dbReference type="Proteomes" id="UP000183015"/>
    </source>
</evidence>
<dbReference type="Gene3D" id="1.50.10.10">
    <property type="match status" value="1"/>
</dbReference>
<dbReference type="Pfam" id="PF00723">
    <property type="entry name" value="Glyco_hydro_15"/>
    <property type="match status" value="1"/>
</dbReference>
<feature type="domain" description="Trehalase-like N-terminal" evidence="2">
    <location>
        <begin position="22"/>
        <end position="214"/>
    </location>
</feature>
<organism evidence="3 4">
    <name type="scientific">Streptacidiphilus jiangxiensis</name>
    <dbReference type="NCBI Taxonomy" id="235985"/>
    <lineage>
        <taxon>Bacteria</taxon>
        <taxon>Bacillati</taxon>
        <taxon>Actinomycetota</taxon>
        <taxon>Actinomycetes</taxon>
        <taxon>Kitasatosporales</taxon>
        <taxon>Streptomycetaceae</taxon>
        <taxon>Streptacidiphilus</taxon>
    </lineage>
</organism>
<gene>
    <name evidence="3" type="ORF">SAMN05414137_102119</name>
</gene>
<dbReference type="InterPro" id="IPR045582">
    <property type="entry name" value="Trehalase-like_N"/>
</dbReference>
<evidence type="ECO:0000259" key="1">
    <source>
        <dbReference type="Pfam" id="PF00723"/>
    </source>
</evidence>
<dbReference type="GO" id="GO:0005993">
    <property type="term" value="P:trehalose catabolic process"/>
    <property type="evidence" value="ECO:0007669"/>
    <property type="project" value="TreeGrafter"/>
</dbReference>
<protein>
    <submittedName>
        <fullName evidence="3">Glucoamylase (Glucan-1,4-alpha-glucosidase), GH15 family</fullName>
    </submittedName>
</protein>
<evidence type="ECO:0000313" key="3">
    <source>
        <dbReference type="EMBL" id="SEK46723.1"/>
    </source>
</evidence>
<dbReference type="InterPro" id="IPR011613">
    <property type="entry name" value="GH15-like"/>
</dbReference>
<reference evidence="4" key="1">
    <citation type="submission" date="2016-10" db="EMBL/GenBank/DDBJ databases">
        <authorList>
            <person name="Varghese N."/>
        </authorList>
    </citation>
    <scope>NUCLEOTIDE SEQUENCE [LARGE SCALE GENOMIC DNA]</scope>
    <source>
        <strain evidence="4">DSM 45096 / BCRC 16803 / CGMCC 4.1857 / CIP 109030 / JCM 12277 / KCTC 19219 / NBRC 100920 / 33214</strain>
    </source>
</reference>
<dbReference type="GO" id="GO:0015927">
    <property type="term" value="F:trehalase activity"/>
    <property type="evidence" value="ECO:0007669"/>
    <property type="project" value="TreeGrafter"/>
</dbReference>
<dbReference type="InterPro" id="IPR008928">
    <property type="entry name" value="6-hairpin_glycosidase_sf"/>
</dbReference>
<dbReference type="AlphaFoldDB" id="A0A1H7H8G9"/>
<proteinExistence type="predicted"/>
<dbReference type="SUPFAM" id="SSF48208">
    <property type="entry name" value="Six-hairpin glycosidases"/>
    <property type="match status" value="1"/>
</dbReference>
<dbReference type="STRING" id="235985.SAMN05414137_102119"/>
<feature type="domain" description="GH15-like" evidence="1">
    <location>
        <begin position="246"/>
        <end position="580"/>
    </location>
</feature>
<dbReference type="Pfam" id="PF19291">
    <property type="entry name" value="TREH_N"/>
    <property type="match status" value="1"/>
</dbReference>
<dbReference type="RefSeq" id="WP_042448396.1">
    <property type="nucleotide sequence ID" value="NZ_BBPN01000014.1"/>
</dbReference>
<dbReference type="OrthoDB" id="3902805at2"/>
<keyword evidence="4" id="KW-1185">Reference proteome</keyword>
<dbReference type="eggNOG" id="COG3387">
    <property type="taxonomic scope" value="Bacteria"/>
</dbReference>
<dbReference type="EMBL" id="FOAZ01000002">
    <property type="protein sequence ID" value="SEK46723.1"/>
    <property type="molecule type" value="Genomic_DNA"/>
</dbReference>